<sequence length="177" mass="18206">MGILLAPGASHIEDADHVSPVGVDAARASDSTDPASSSGSSSAFVLIGLVQFHPQRARVCILVFSTSPARHASAPSSSAQAIDAVVTPIQDRTCSSLSCPPRAPATQLSSSSQCPCHPSALLVSPTAASRRPCPVALDTAPARQREEEDAADADAWRCIDHKASAQLSVSVTAHFTV</sequence>
<accession>A0A5C3P9A1</accession>
<proteinExistence type="predicted"/>
<evidence type="ECO:0000313" key="2">
    <source>
        <dbReference type="Proteomes" id="UP000308197"/>
    </source>
</evidence>
<dbReference type="AlphaFoldDB" id="A0A5C3P9A1"/>
<gene>
    <name evidence="1" type="ORF">K466DRAFT_157438</name>
</gene>
<evidence type="ECO:0000313" key="1">
    <source>
        <dbReference type="EMBL" id="TFK86265.1"/>
    </source>
</evidence>
<dbReference type="EMBL" id="ML211207">
    <property type="protein sequence ID" value="TFK86265.1"/>
    <property type="molecule type" value="Genomic_DNA"/>
</dbReference>
<protein>
    <submittedName>
        <fullName evidence="1">Uncharacterized protein</fullName>
    </submittedName>
</protein>
<dbReference type="Proteomes" id="UP000308197">
    <property type="component" value="Unassembled WGS sequence"/>
</dbReference>
<reference evidence="1 2" key="1">
    <citation type="journal article" date="2019" name="Nat. Ecol. Evol.">
        <title>Megaphylogeny resolves global patterns of mushroom evolution.</title>
        <authorList>
            <person name="Varga T."/>
            <person name="Krizsan K."/>
            <person name="Foldi C."/>
            <person name="Dima B."/>
            <person name="Sanchez-Garcia M."/>
            <person name="Sanchez-Ramirez S."/>
            <person name="Szollosi G.J."/>
            <person name="Szarkandi J.G."/>
            <person name="Papp V."/>
            <person name="Albert L."/>
            <person name="Andreopoulos W."/>
            <person name="Angelini C."/>
            <person name="Antonin V."/>
            <person name="Barry K.W."/>
            <person name="Bougher N.L."/>
            <person name="Buchanan P."/>
            <person name="Buyck B."/>
            <person name="Bense V."/>
            <person name="Catcheside P."/>
            <person name="Chovatia M."/>
            <person name="Cooper J."/>
            <person name="Damon W."/>
            <person name="Desjardin D."/>
            <person name="Finy P."/>
            <person name="Geml J."/>
            <person name="Haridas S."/>
            <person name="Hughes K."/>
            <person name="Justo A."/>
            <person name="Karasinski D."/>
            <person name="Kautmanova I."/>
            <person name="Kiss B."/>
            <person name="Kocsube S."/>
            <person name="Kotiranta H."/>
            <person name="LaButti K.M."/>
            <person name="Lechner B.E."/>
            <person name="Liimatainen K."/>
            <person name="Lipzen A."/>
            <person name="Lukacs Z."/>
            <person name="Mihaltcheva S."/>
            <person name="Morgado L.N."/>
            <person name="Niskanen T."/>
            <person name="Noordeloos M.E."/>
            <person name="Ohm R.A."/>
            <person name="Ortiz-Santana B."/>
            <person name="Ovrebo C."/>
            <person name="Racz N."/>
            <person name="Riley R."/>
            <person name="Savchenko A."/>
            <person name="Shiryaev A."/>
            <person name="Soop K."/>
            <person name="Spirin V."/>
            <person name="Szebenyi C."/>
            <person name="Tomsovsky M."/>
            <person name="Tulloss R.E."/>
            <person name="Uehling J."/>
            <person name="Grigoriev I.V."/>
            <person name="Vagvolgyi C."/>
            <person name="Papp T."/>
            <person name="Martin F.M."/>
            <person name="Miettinen O."/>
            <person name="Hibbett D.S."/>
            <person name="Nagy L.G."/>
        </authorList>
    </citation>
    <scope>NUCLEOTIDE SEQUENCE [LARGE SCALE GENOMIC DNA]</scope>
    <source>
        <strain evidence="1 2">HHB13444</strain>
    </source>
</reference>
<dbReference type="InParanoid" id="A0A5C3P9A1"/>
<keyword evidence="2" id="KW-1185">Reference proteome</keyword>
<name>A0A5C3P9A1_9APHY</name>
<organism evidence="1 2">
    <name type="scientific">Polyporus arcularius HHB13444</name>
    <dbReference type="NCBI Taxonomy" id="1314778"/>
    <lineage>
        <taxon>Eukaryota</taxon>
        <taxon>Fungi</taxon>
        <taxon>Dikarya</taxon>
        <taxon>Basidiomycota</taxon>
        <taxon>Agaricomycotina</taxon>
        <taxon>Agaricomycetes</taxon>
        <taxon>Polyporales</taxon>
        <taxon>Polyporaceae</taxon>
        <taxon>Polyporus</taxon>
    </lineage>
</organism>